<dbReference type="Pfam" id="PF09994">
    <property type="entry name" value="T6SS_Tle1-like_cat"/>
    <property type="match status" value="1"/>
</dbReference>
<comment type="caution">
    <text evidence="3">The sequence shown here is derived from an EMBL/GenBank/DDBJ whole genome shotgun (WGS) entry which is preliminary data.</text>
</comment>
<feature type="domain" description="PilZ" evidence="1">
    <location>
        <begin position="352"/>
        <end position="438"/>
    </location>
</feature>
<dbReference type="InterPro" id="IPR018712">
    <property type="entry name" value="Tle1-like_cat"/>
</dbReference>
<dbReference type="Pfam" id="PF07238">
    <property type="entry name" value="PilZ"/>
    <property type="match status" value="1"/>
</dbReference>
<keyword evidence="4" id="KW-1185">Reference proteome</keyword>
<dbReference type="EMBL" id="BSNF01000008">
    <property type="protein sequence ID" value="GLQ07369.1"/>
    <property type="molecule type" value="Genomic_DNA"/>
</dbReference>
<dbReference type="PANTHER" id="PTHR33840">
    <property type="match status" value="1"/>
</dbReference>
<evidence type="ECO:0000313" key="3">
    <source>
        <dbReference type="EMBL" id="GLQ07369.1"/>
    </source>
</evidence>
<evidence type="ECO:0008006" key="5">
    <source>
        <dbReference type="Google" id="ProtNLM"/>
    </source>
</evidence>
<evidence type="ECO:0000259" key="2">
    <source>
        <dbReference type="Pfam" id="PF09994"/>
    </source>
</evidence>
<dbReference type="InterPro" id="IPR009875">
    <property type="entry name" value="PilZ_domain"/>
</dbReference>
<dbReference type="PANTHER" id="PTHR33840:SF1">
    <property type="entry name" value="TLE1 PHOSPHOLIPASE DOMAIN-CONTAINING PROTEIN"/>
    <property type="match status" value="1"/>
</dbReference>
<dbReference type="Gene3D" id="2.40.10.220">
    <property type="entry name" value="predicted glycosyltransferase like domains"/>
    <property type="match status" value="1"/>
</dbReference>
<reference evidence="3" key="1">
    <citation type="journal article" date="2014" name="Int. J. Syst. Evol. Microbiol.">
        <title>Complete genome of a new Firmicutes species belonging to the dominant human colonic microbiota ('Ruminococcus bicirculans') reveals two chromosomes and a selective capacity to utilize plant glucans.</title>
        <authorList>
            <consortium name="NISC Comparative Sequencing Program"/>
            <person name="Wegmann U."/>
            <person name="Louis P."/>
            <person name="Goesmann A."/>
            <person name="Henrissat B."/>
            <person name="Duncan S.H."/>
            <person name="Flint H.J."/>
        </authorList>
    </citation>
    <scope>NUCLEOTIDE SEQUENCE</scope>
    <source>
        <strain evidence="3">NBRC 103408</strain>
    </source>
</reference>
<reference evidence="3" key="2">
    <citation type="submission" date="2023-01" db="EMBL/GenBank/DDBJ databases">
        <title>Draft genome sequence of Sneathiella chinensis strain NBRC 103408.</title>
        <authorList>
            <person name="Sun Q."/>
            <person name="Mori K."/>
        </authorList>
    </citation>
    <scope>NUCLEOTIDE SEQUENCE</scope>
    <source>
        <strain evidence="3">NBRC 103408</strain>
    </source>
</reference>
<evidence type="ECO:0000313" key="4">
    <source>
        <dbReference type="Proteomes" id="UP001161409"/>
    </source>
</evidence>
<gene>
    <name evidence="3" type="ORF">GCM10007924_25900</name>
</gene>
<evidence type="ECO:0000259" key="1">
    <source>
        <dbReference type="Pfam" id="PF07238"/>
    </source>
</evidence>
<name>A0ABQ5U5F9_9PROT</name>
<protein>
    <recommendedName>
        <fullName evidence="5">PilZ domain-containing protein</fullName>
    </recommendedName>
</protein>
<feature type="domain" description="T6SS Phospholipase effector Tle1-like catalytic" evidence="2">
    <location>
        <begin position="41"/>
        <end position="246"/>
    </location>
</feature>
<accession>A0ABQ5U5F9</accession>
<organism evidence="3 4">
    <name type="scientific">Sneathiella chinensis</name>
    <dbReference type="NCBI Taxonomy" id="349750"/>
    <lineage>
        <taxon>Bacteria</taxon>
        <taxon>Pseudomonadati</taxon>
        <taxon>Pseudomonadota</taxon>
        <taxon>Alphaproteobacteria</taxon>
        <taxon>Sneathiellales</taxon>
        <taxon>Sneathiellaceae</taxon>
        <taxon>Sneathiella</taxon>
    </lineage>
</organism>
<proteinExistence type="predicted"/>
<sequence length="444" mass="50358">MRSGRRAVTGNATLAHQCLMPENRNGAPQIALLQNEKTDCSLISAPLRRIFGTGIKSEILHAYEFLGRHYRPGDHIYLIGAGRGAYSLHCLAMLVARAGILTTDSLTSLQQAYLYSKLDDETRNAPAGQELRKKFTSQPARIRFLGLWDSLGHRGTPTLGMQRLSRLWSEDTPPTLCENVEKAYQALALDEDNPAYEAMIWAGTNSSDQKCLKSVEQVWFTGRHENIIGGRRDCRLSDIAFLWLVHKAEEEGLCFNHEKIDDLTNPNPLGQLYKRRTIGDLGRRLFKRRYVRALGRADSHFTRQRIPDTEKIHESVHTRRNQDHSYHPLALNAAASTTLPVAAAIEVRRQSHRRFRRMRVNCPATLLVNAERYNGNLIDYSRGGARIWTPRELPVGTPITLRSALLFDSGMEGHVVWSHDQSVGVEFAQELERNQLQQTQVRIH</sequence>
<dbReference type="Proteomes" id="UP001161409">
    <property type="component" value="Unassembled WGS sequence"/>
</dbReference>
<dbReference type="SUPFAM" id="SSF141371">
    <property type="entry name" value="PilZ domain-like"/>
    <property type="match status" value="1"/>
</dbReference>